<sequence length="165" mass="19086">MINVLLIILCLFQNSIASDYTYKPLIDLYPGITSFSFTNIQNIQMIKQNHSLCIAEYNKKSNYSDITIIINKMKEGNLFLIRKEENNTWKFVMALGKGSFIPGSYTFKIQNYIEDDKKHKVMFRKLNKTTGQKYSCNSFNNKKVGKVKNKIRNNIKVEGLPPLEG</sequence>
<comment type="caution">
    <text evidence="2">The sequence shown here is derived from an EMBL/GenBank/DDBJ whole genome shotgun (WGS) entry which is preliminary data.</text>
</comment>
<feature type="signal peptide" evidence="1">
    <location>
        <begin position="1"/>
        <end position="17"/>
    </location>
</feature>
<reference evidence="2 3" key="1">
    <citation type="journal article" date="2017" name="Environ. Microbiol.">
        <title>Decay of the glycolytic pathway and adaptation to intranuclear parasitism within Enterocytozoonidae microsporidia.</title>
        <authorList>
            <person name="Wiredu Boakye D."/>
            <person name="Jaroenlak P."/>
            <person name="Prachumwat A."/>
            <person name="Williams T.A."/>
            <person name="Bateman K.S."/>
            <person name="Itsathitphaisarn O."/>
            <person name="Sritunyalucksana K."/>
            <person name="Paszkiewicz K.H."/>
            <person name="Moore K.A."/>
            <person name="Stentiford G.D."/>
            <person name="Williams B.A."/>
        </authorList>
    </citation>
    <scope>NUCLEOTIDE SEQUENCE [LARGE SCALE GENOMIC DNA]</scope>
    <source>
        <strain evidence="2 3">TH1</strain>
    </source>
</reference>
<keyword evidence="1" id="KW-0732">Signal</keyword>
<evidence type="ECO:0000313" key="3">
    <source>
        <dbReference type="Proteomes" id="UP000192758"/>
    </source>
</evidence>
<name>A0A1W0E7I7_9MICR</name>
<dbReference type="VEuPathDB" id="MicrosporidiaDB:EHP00_1545"/>
<evidence type="ECO:0000256" key="1">
    <source>
        <dbReference type="SAM" id="SignalP"/>
    </source>
</evidence>
<feature type="chain" id="PRO_5012190291" evidence="1">
    <location>
        <begin position="18"/>
        <end position="165"/>
    </location>
</feature>
<gene>
    <name evidence="2" type="ORF">EHP00_1545</name>
</gene>
<protein>
    <submittedName>
        <fullName evidence="2">Uncharacterized protein</fullName>
    </submittedName>
</protein>
<dbReference type="AlphaFoldDB" id="A0A1W0E7I7"/>
<proteinExistence type="predicted"/>
<dbReference type="EMBL" id="MNPJ01000013">
    <property type="protein sequence ID" value="OQS55172.1"/>
    <property type="molecule type" value="Genomic_DNA"/>
</dbReference>
<organism evidence="2 3">
    <name type="scientific">Ecytonucleospora hepatopenaei</name>
    <dbReference type="NCBI Taxonomy" id="646526"/>
    <lineage>
        <taxon>Eukaryota</taxon>
        <taxon>Fungi</taxon>
        <taxon>Fungi incertae sedis</taxon>
        <taxon>Microsporidia</taxon>
        <taxon>Enterocytozoonidae</taxon>
        <taxon>Ecytonucleospora</taxon>
    </lineage>
</organism>
<dbReference type="Proteomes" id="UP000192758">
    <property type="component" value="Unassembled WGS sequence"/>
</dbReference>
<accession>A0A1W0E7I7</accession>
<evidence type="ECO:0000313" key="2">
    <source>
        <dbReference type="EMBL" id="OQS55172.1"/>
    </source>
</evidence>
<keyword evidence="3" id="KW-1185">Reference proteome</keyword>